<dbReference type="Proteomes" id="UP001482154">
    <property type="component" value="Unassembled WGS sequence"/>
</dbReference>
<protein>
    <submittedName>
        <fullName evidence="1">Uncharacterized protein</fullName>
    </submittedName>
</protein>
<reference evidence="1 2" key="1">
    <citation type="submission" date="2024-04" db="EMBL/GenBank/DDBJ databases">
        <title>Human intestinal bacterial collection.</title>
        <authorList>
            <person name="Pauvert C."/>
            <person name="Hitch T.C.A."/>
            <person name="Clavel T."/>
        </authorList>
    </citation>
    <scope>NUCLEOTIDE SEQUENCE [LARGE SCALE GENOMIC DNA]</scope>
    <source>
        <strain evidence="1 2">CLA-AA-H249</strain>
    </source>
</reference>
<evidence type="ECO:0000313" key="2">
    <source>
        <dbReference type="Proteomes" id="UP001482154"/>
    </source>
</evidence>
<organism evidence="1 2">
    <name type="scientific">Anaerostipes amylophilus</name>
    <dbReference type="NCBI Taxonomy" id="2981779"/>
    <lineage>
        <taxon>Bacteria</taxon>
        <taxon>Bacillati</taxon>
        <taxon>Bacillota</taxon>
        <taxon>Clostridia</taxon>
        <taxon>Lachnospirales</taxon>
        <taxon>Lachnospiraceae</taxon>
        <taxon>Anaerostipes</taxon>
    </lineage>
</organism>
<comment type="caution">
    <text evidence="1">The sequence shown here is derived from an EMBL/GenBank/DDBJ whole genome shotgun (WGS) entry which is preliminary data.</text>
</comment>
<dbReference type="RefSeq" id="WP_022374723.1">
    <property type="nucleotide sequence ID" value="NZ_JAOQJG010000009.1"/>
</dbReference>
<dbReference type="EMBL" id="JBBNIN010000018">
    <property type="protein sequence ID" value="MEQ2711715.1"/>
    <property type="molecule type" value="Genomic_DNA"/>
</dbReference>
<evidence type="ECO:0000313" key="1">
    <source>
        <dbReference type="EMBL" id="MEQ2711715.1"/>
    </source>
</evidence>
<name>A0ABV1IWW7_9FIRM</name>
<accession>A0ABV1IWW7</accession>
<sequence>MEKKKEKSYLISQLYDYLEEQIQLLKTDRHQLNRKMYEVMQEKNEKEGTIENQQKIYQIRKIFSPLPLEIEESKQSVSEDVIKIEKDIKEFQKKIHDKDHRIEELLSYQKGLEEDLLFDDIVTEDVNEDEKIPFVPAFDELMKYIKKIYPTARLNYRESKEESKVCMTFSFLKGFHEIFEILMDDIGVFVINFEKTIDEYKILIKIEAKPKIIKNAKEFYEKRSALEKELTKEFSVTRWKTNSINVQALIEL</sequence>
<keyword evidence="2" id="KW-1185">Reference proteome</keyword>
<proteinExistence type="predicted"/>
<gene>
    <name evidence="1" type="ORF">AAAU51_11105</name>
</gene>